<evidence type="ECO:0000256" key="1">
    <source>
        <dbReference type="SAM" id="Phobius"/>
    </source>
</evidence>
<dbReference type="Pfam" id="PF00147">
    <property type="entry name" value="Fibrinogen_C"/>
    <property type="match status" value="1"/>
</dbReference>
<dbReference type="InterPro" id="IPR014716">
    <property type="entry name" value="Fibrinogen_a/b/g_C_1"/>
</dbReference>
<keyword evidence="1" id="KW-1133">Transmembrane helix</keyword>
<feature type="domain" description="Fibrinogen C-terminal" evidence="2">
    <location>
        <begin position="56"/>
        <end position="223"/>
    </location>
</feature>
<dbReference type="PANTHER" id="PTHR19143:SF327">
    <property type="entry name" value="FI21813P1-RELATED"/>
    <property type="match status" value="1"/>
</dbReference>
<evidence type="ECO:0000313" key="4">
    <source>
        <dbReference type="RefSeq" id="XP_058976619.1"/>
    </source>
</evidence>
<accession>A0ABM3USY3</accession>
<evidence type="ECO:0000259" key="2">
    <source>
        <dbReference type="PROSITE" id="PS51406"/>
    </source>
</evidence>
<dbReference type="Gene3D" id="3.90.215.10">
    <property type="entry name" value="Gamma Fibrinogen, chain A, domain 1"/>
    <property type="match status" value="1"/>
</dbReference>
<dbReference type="GeneID" id="131801705"/>
<dbReference type="RefSeq" id="XP_058976619.1">
    <property type="nucleotide sequence ID" value="XM_059120636.1"/>
</dbReference>
<proteinExistence type="predicted"/>
<dbReference type="InterPro" id="IPR002181">
    <property type="entry name" value="Fibrinogen_a/b/g_C_dom"/>
</dbReference>
<keyword evidence="1" id="KW-0812">Transmembrane</keyword>
<protein>
    <submittedName>
        <fullName evidence="4">Ryncolin-4-like</fullName>
    </submittedName>
</protein>
<dbReference type="PANTHER" id="PTHR19143">
    <property type="entry name" value="FIBRINOGEN/TENASCIN/ANGIOPOEITIN"/>
    <property type="match status" value="1"/>
</dbReference>
<keyword evidence="3" id="KW-1185">Reference proteome</keyword>
<dbReference type="InterPro" id="IPR036056">
    <property type="entry name" value="Fibrinogen-like_C"/>
</dbReference>
<evidence type="ECO:0000313" key="3">
    <source>
        <dbReference type="Proteomes" id="UP001652621"/>
    </source>
</evidence>
<organism evidence="3 4">
    <name type="scientific">Musca domestica</name>
    <name type="common">House fly</name>
    <dbReference type="NCBI Taxonomy" id="7370"/>
    <lineage>
        <taxon>Eukaryota</taxon>
        <taxon>Metazoa</taxon>
        <taxon>Ecdysozoa</taxon>
        <taxon>Arthropoda</taxon>
        <taxon>Hexapoda</taxon>
        <taxon>Insecta</taxon>
        <taxon>Pterygota</taxon>
        <taxon>Neoptera</taxon>
        <taxon>Endopterygota</taxon>
        <taxon>Diptera</taxon>
        <taxon>Brachycera</taxon>
        <taxon>Muscomorpha</taxon>
        <taxon>Muscoidea</taxon>
        <taxon>Muscidae</taxon>
        <taxon>Musca</taxon>
    </lineage>
</organism>
<dbReference type="PROSITE" id="PS51406">
    <property type="entry name" value="FIBRINOGEN_C_2"/>
    <property type="match status" value="1"/>
</dbReference>
<gene>
    <name evidence="4" type="primary">LOC131801705</name>
</gene>
<dbReference type="SMART" id="SM00186">
    <property type="entry name" value="FBG"/>
    <property type="match status" value="1"/>
</dbReference>
<name>A0ABM3USY3_MUSDO</name>
<dbReference type="Proteomes" id="UP001652621">
    <property type="component" value="Unplaced"/>
</dbReference>
<feature type="transmembrane region" description="Helical" evidence="1">
    <location>
        <begin position="29"/>
        <end position="50"/>
    </location>
</feature>
<dbReference type="InterPro" id="IPR050373">
    <property type="entry name" value="Fibrinogen_C-term_domain"/>
</dbReference>
<sequence length="225" mass="25742">MTTALNSILSHLEKTNSTRKIFKMTSSSLRISFLLVLLLNIFIGISMQNWDDCREITIQKRTDGSVDFYRPWSDYKRGFGDSSNFFLGLDEISRRTNSCPHELLCVMENWDGDRRYANYDSIIVGGEGENYKLKFLGKYTGSAGDSLSYSVGQNFTTIDRDNDAWVGNCAIRYTGAWWYKDCHQCNPNGLYGNNEFGKGINWLTFMGYNYSMKSIELILKPKCGC</sequence>
<reference evidence="4" key="1">
    <citation type="submission" date="2025-08" db="UniProtKB">
        <authorList>
            <consortium name="RefSeq"/>
        </authorList>
    </citation>
    <scope>IDENTIFICATION</scope>
    <source>
        <strain evidence="4">Aabys</strain>
        <tissue evidence="4">Whole body</tissue>
    </source>
</reference>
<keyword evidence="1" id="KW-0472">Membrane</keyword>
<dbReference type="SUPFAM" id="SSF56496">
    <property type="entry name" value="Fibrinogen C-terminal domain-like"/>
    <property type="match status" value="1"/>
</dbReference>
<dbReference type="CDD" id="cd00087">
    <property type="entry name" value="FReD"/>
    <property type="match status" value="1"/>
</dbReference>